<gene>
    <name evidence="3" type="primary">dctP</name>
    <name evidence="3" type="ORF">N0K08_09055</name>
</gene>
<comment type="caution">
    <text evidence="3">The sequence shown here is derived from an EMBL/GenBank/DDBJ whole genome shotgun (WGS) entry which is preliminary data.</text>
</comment>
<proteinExistence type="predicted"/>
<keyword evidence="4" id="KW-1185">Reference proteome</keyword>
<dbReference type="NCBIfam" id="NF037995">
    <property type="entry name" value="TRAP_S1"/>
    <property type="match status" value="1"/>
</dbReference>
<feature type="signal peptide" evidence="2">
    <location>
        <begin position="1"/>
        <end position="24"/>
    </location>
</feature>
<evidence type="ECO:0000256" key="1">
    <source>
        <dbReference type="ARBA" id="ARBA00022729"/>
    </source>
</evidence>
<dbReference type="InterPro" id="IPR018389">
    <property type="entry name" value="DctP_fam"/>
</dbReference>
<dbReference type="Proteomes" id="UP001525968">
    <property type="component" value="Unassembled WGS sequence"/>
</dbReference>
<keyword evidence="1 2" id="KW-0732">Signal</keyword>
<name>A0ABT2PND8_9BURK</name>
<dbReference type="Pfam" id="PF03480">
    <property type="entry name" value="DctP"/>
    <property type="match status" value="1"/>
</dbReference>
<evidence type="ECO:0000313" key="4">
    <source>
        <dbReference type="Proteomes" id="UP001525968"/>
    </source>
</evidence>
<reference evidence="3 4" key="1">
    <citation type="submission" date="2022-09" db="EMBL/GenBank/DDBJ databases">
        <title>Draft genome of isolate Be4.</title>
        <authorList>
            <person name="Sanchez-Castro I."/>
            <person name="Martinez-Rodriguez P."/>
            <person name="Descostes M."/>
            <person name="Merroun M."/>
        </authorList>
    </citation>
    <scope>NUCLEOTIDE SEQUENCE [LARGE SCALE GENOMIC DNA]</scope>
    <source>
        <strain evidence="3 4">Be4</strain>
    </source>
</reference>
<sequence length="340" mass="36976">MIQRRHLLASTCLAGLGIAPLARAQSSYKSEYRLSLVVGPGTAWHAGAEQFAKLVRERTAGRINLRLYPGSSLVQGAQDRELSALRQGAIDVLVGPCVNWSGTVKDFAAFSLPYLMPDAKAVDAVLASDALNQDFYAIMRRAGIEPLASGEYGNMQLINAKHRLAQPRDIAGMKIRVVASPMQQDIMNAMKANPTSMSWADAQSALASGAVDGLMLTLEQVQAYKVPSLGQKYISRWNAINELIHFAVANPVFKTWTPEDQQIVRGAAKDAAAELTRLVRKSAASDELLKQQGVEVYIPTATEMAEWKAVVRTPYDKWKASINPGLITKIEQVVAQSAKA</sequence>
<dbReference type="PANTHER" id="PTHR33376:SF5">
    <property type="entry name" value="EXTRACYTOPLASMIC SOLUTE RECEPTOR PROTEIN"/>
    <property type="match status" value="1"/>
</dbReference>
<dbReference type="InterPro" id="IPR038404">
    <property type="entry name" value="TRAP_DctP_sf"/>
</dbReference>
<organism evidence="3 4">
    <name type="scientific">Acidovorax bellezanensis</name>
    <dbReference type="NCBI Taxonomy" id="2976702"/>
    <lineage>
        <taxon>Bacteria</taxon>
        <taxon>Pseudomonadati</taxon>
        <taxon>Pseudomonadota</taxon>
        <taxon>Betaproteobacteria</taxon>
        <taxon>Burkholderiales</taxon>
        <taxon>Comamonadaceae</taxon>
        <taxon>Acidovorax</taxon>
    </lineage>
</organism>
<dbReference type="RefSeq" id="WP_261499915.1">
    <property type="nucleotide sequence ID" value="NZ_JAODYH010000004.1"/>
</dbReference>
<accession>A0ABT2PND8</accession>
<evidence type="ECO:0000313" key="3">
    <source>
        <dbReference type="EMBL" id="MCT9810782.1"/>
    </source>
</evidence>
<dbReference type="Gene3D" id="3.40.190.170">
    <property type="entry name" value="Bacterial extracellular solute-binding protein, family 7"/>
    <property type="match status" value="1"/>
</dbReference>
<protein>
    <submittedName>
        <fullName evidence="3">TRAP transporter substrate-binding protein DctP</fullName>
    </submittedName>
</protein>
<feature type="chain" id="PRO_5047018772" evidence="2">
    <location>
        <begin position="25"/>
        <end position="340"/>
    </location>
</feature>
<dbReference type="EMBL" id="JAODYH010000004">
    <property type="protein sequence ID" value="MCT9810782.1"/>
    <property type="molecule type" value="Genomic_DNA"/>
</dbReference>
<dbReference type="PANTHER" id="PTHR33376">
    <property type="match status" value="1"/>
</dbReference>
<evidence type="ECO:0000256" key="2">
    <source>
        <dbReference type="SAM" id="SignalP"/>
    </source>
</evidence>